<protein>
    <submittedName>
        <fullName evidence="2">Contractile injection system protein, VgrG/Pvc8 family</fullName>
    </submittedName>
    <submittedName>
        <fullName evidence="1">Phage late control gene D protein (GPD)</fullName>
    </submittedName>
</protein>
<name>A0A4P7KRR9_9GAMM</name>
<dbReference type="KEGG" id="ans:ArsFIN_08410"/>
<dbReference type="RefSeq" id="WP_026823818.1">
    <property type="nucleotide sequence ID" value="NZ_CP038613.1"/>
</dbReference>
<evidence type="ECO:0000313" key="4">
    <source>
        <dbReference type="Proteomes" id="UP001177592"/>
    </source>
</evidence>
<evidence type="ECO:0000313" key="3">
    <source>
        <dbReference type="Proteomes" id="UP000295134"/>
    </source>
</evidence>
<dbReference type="Pfam" id="PF05954">
    <property type="entry name" value="Phage_GPD"/>
    <property type="match status" value="1"/>
</dbReference>
<evidence type="ECO:0000313" key="1">
    <source>
        <dbReference type="EMBL" id="QBY42296.1"/>
    </source>
</evidence>
<dbReference type="Gene3D" id="2.30.110.50">
    <property type="match status" value="1"/>
</dbReference>
<dbReference type="PANTHER" id="PTHR35862">
    <property type="entry name" value="FELS-2 PROPHAGE PROTEIN"/>
    <property type="match status" value="1"/>
</dbReference>
<dbReference type="EMBL" id="CP123523">
    <property type="protein sequence ID" value="WGM06438.1"/>
    <property type="molecule type" value="Genomic_DNA"/>
</dbReference>
<accession>A0A4P7KRR9</accession>
<gene>
    <name evidence="1" type="ORF">ArsFIN_08410</name>
    <name evidence="2" type="ORF">QE258_03600</name>
</gene>
<dbReference type="Gene3D" id="3.55.50.10">
    <property type="entry name" value="Baseplate protein-like domains"/>
    <property type="match status" value="1"/>
</dbReference>
<organism evidence="1 3">
    <name type="scientific">Arsenophonus nasoniae</name>
    <name type="common">son-killer infecting Nasonia vitripennis</name>
    <dbReference type="NCBI Taxonomy" id="638"/>
    <lineage>
        <taxon>Bacteria</taxon>
        <taxon>Pseudomonadati</taxon>
        <taxon>Pseudomonadota</taxon>
        <taxon>Gammaproteobacteria</taxon>
        <taxon>Enterobacterales</taxon>
        <taxon>Morganellaceae</taxon>
        <taxon>Arsenophonus</taxon>
    </lineage>
</organism>
<dbReference type="Proteomes" id="UP001177592">
    <property type="component" value="Chromosome"/>
</dbReference>
<dbReference type="EMBL" id="CP038613">
    <property type="protein sequence ID" value="QBY42296.1"/>
    <property type="molecule type" value="Genomic_DNA"/>
</dbReference>
<proteinExistence type="predicted"/>
<dbReference type="AlphaFoldDB" id="A0A4P7KRR9"/>
<sequence>MAALTPWSDTITPVDTPTFTLHYGQKDISREVTPYVLSVSFTDRLAGESDEIEVELEDSDGRWREAWYPGKGDSLTLAIGLAGQPLLACGTFSLDELEFSSPPDSVRLRGLSAPVTRALRTRSNRAFEATTLRAIASRIAKKNHLRLEGALAPLALDRVTQYNETDLAFITRLGREYGYIVKVTDKALVFSHRATLREATSLLTLTPSAVSRFTLRDTLNRIYQQGKVKYQDTRTKKLVTVGVLADGSIGTVAEETVPAKGSRTPSADTLQMQNRARTRDEAVGKLCAGLNRHNEYQRTANLSLPGQTRLKAGITVQLADFGRLSGVWLITSVRHDLNRQSGYTCELALGQGPIANAHKKGKASKPQSLMVIGKKADGSIGVVATETPVAQEKKR</sequence>
<dbReference type="GeneID" id="96876086"/>
<dbReference type="PANTHER" id="PTHR35862:SF1">
    <property type="entry name" value="FELS-2 PROPHAGE PROTEIN"/>
    <property type="match status" value="1"/>
</dbReference>
<dbReference type="InterPro" id="IPR052726">
    <property type="entry name" value="Phage_Baseplate_Hub"/>
</dbReference>
<keyword evidence="4" id="KW-1185">Reference proteome</keyword>
<reference evidence="1 3" key="1">
    <citation type="submission" date="2019-03" db="EMBL/GenBank/DDBJ databases">
        <title>Long-read sequencing reveals hyperdense prophage content in a complex bacterial symbiont genome.</title>
        <authorList>
            <person name="Frost C.L."/>
            <person name="Siozios S."/>
            <person name="Nadal-Jimenez P."/>
            <person name="Brockhurst M.A."/>
            <person name="King K.C."/>
            <person name="Darby A.C."/>
            <person name="Hurst G.D.D."/>
        </authorList>
    </citation>
    <scope>NUCLEOTIDE SEQUENCE [LARGE SCALE GENOMIC DNA]</scope>
    <source>
        <strain evidence="1 3">FIN</strain>
    </source>
</reference>
<dbReference type="Gene3D" id="4.10.220.110">
    <property type="match status" value="1"/>
</dbReference>
<evidence type="ECO:0000313" key="2">
    <source>
        <dbReference type="EMBL" id="WGM06438.1"/>
    </source>
</evidence>
<dbReference type="Proteomes" id="UP000295134">
    <property type="component" value="Chromosome"/>
</dbReference>
<reference evidence="2" key="2">
    <citation type="submission" date="2023-04" db="EMBL/GenBank/DDBJ databases">
        <title>Genome dynamics across the evolutionary transition to endosymbiosis.</title>
        <authorList>
            <person name="Siozios S."/>
            <person name="Nadal-Jimenez P."/>
            <person name="Azagi T."/>
            <person name="Sprong H."/>
            <person name="Frost C.L."/>
            <person name="Parratt S.R."/>
            <person name="Taylor G."/>
            <person name="Brettell L."/>
            <person name="Lew K.C."/>
            <person name="Croft L."/>
            <person name="King K.C."/>
            <person name="Brockhurst M.A."/>
            <person name="Hypsa V."/>
            <person name="Novakova E."/>
            <person name="Darby A.C."/>
            <person name="Hurst G.D.D."/>
        </authorList>
    </citation>
    <scope>NUCLEOTIDE SEQUENCE</scope>
    <source>
        <strain evidence="2">ANv_CAN</strain>
    </source>
</reference>
<dbReference type="SUPFAM" id="SSF69279">
    <property type="entry name" value="Phage tail proteins"/>
    <property type="match status" value="1"/>
</dbReference>